<dbReference type="EMBL" id="MW015081">
    <property type="protein sequence ID" value="QPX47983.1"/>
    <property type="molecule type" value="Genomic_DNA"/>
</dbReference>
<feature type="region of interest" description="Disordered" evidence="1">
    <location>
        <begin position="1"/>
        <end position="29"/>
    </location>
</feature>
<protein>
    <recommendedName>
        <fullName evidence="4">DUF4278 domain-containing protein</fullName>
    </recommendedName>
</protein>
<dbReference type="Proteomes" id="UP000664915">
    <property type="component" value="Segment"/>
</dbReference>
<sequence length="45" mass="5385">MSQVVYRGVPYDTEHRRQAQQQVQQQPQQYNETYRGVKFVKGAEK</sequence>
<evidence type="ECO:0000313" key="3">
    <source>
        <dbReference type="Proteomes" id="UP000664915"/>
    </source>
</evidence>
<evidence type="ECO:0008006" key="4">
    <source>
        <dbReference type="Google" id="ProtNLM"/>
    </source>
</evidence>
<keyword evidence="3" id="KW-1185">Reference proteome</keyword>
<name>A0A879R1A8_9CAUD</name>
<proteinExistence type="predicted"/>
<dbReference type="GeneID" id="77946188"/>
<organism evidence="2 3">
    <name type="scientific">Synechococcus phage S-SRM01</name>
    <dbReference type="NCBI Taxonomy" id="2781608"/>
    <lineage>
        <taxon>Viruses</taxon>
        <taxon>Duplodnaviria</taxon>
        <taxon>Heunggongvirae</taxon>
        <taxon>Uroviricota</taxon>
        <taxon>Caudoviricetes</taxon>
        <taxon>Pantevenvirales</taxon>
        <taxon>Kyanoviridae</taxon>
        <taxon>Serangoonvirus</taxon>
        <taxon>Serangoonvirus essarone</taxon>
    </lineage>
</organism>
<reference evidence="2" key="1">
    <citation type="submission" date="2020-09" db="EMBL/GenBank/DDBJ databases">
        <authorList>
            <person name="Zhang D."/>
            <person name="Hatherill J.R."/>
            <person name="Ramirez J.F."/>
            <person name="Edinger B."/>
            <person name="Balarin R."/>
            <person name="Sullivan A."/>
            <person name="Humpal K.M."/>
            <person name="Guseva A."/>
            <person name="Butela K.A."/>
            <person name="Garlena R.A."/>
            <person name="Russell D.A."/>
            <person name="Pope W.H."/>
            <person name="Jacobs-Sera D."/>
            <person name="Hatfull G.F."/>
        </authorList>
    </citation>
    <scope>NUCLEOTIDE SEQUENCE</scope>
</reference>
<accession>A0A879R1A8</accession>
<evidence type="ECO:0000256" key="1">
    <source>
        <dbReference type="SAM" id="MobiDB-lite"/>
    </source>
</evidence>
<feature type="compositionally biased region" description="Low complexity" evidence="1">
    <location>
        <begin position="19"/>
        <end position="29"/>
    </location>
</feature>
<dbReference type="KEGG" id="vg:77946188"/>
<evidence type="ECO:0000313" key="2">
    <source>
        <dbReference type="EMBL" id="QPX47983.1"/>
    </source>
</evidence>
<dbReference type="RefSeq" id="YP_010669993.1">
    <property type="nucleotide sequence ID" value="NC_070963.1"/>
</dbReference>